<keyword evidence="2" id="KW-1185">Reference proteome</keyword>
<dbReference type="Proteomes" id="UP001396334">
    <property type="component" value="Unassembled WGS sequence"/>
</dbReference>
<gene>
    <name evidence="1" type="ORF">V6N11_065343</name>
</gene>
<proteinExistence type="predicted"/>
<comment type="caution">
    <text evidence="1">The sequence shown here is derived from an EMBL/GenBank/DDBJ whole genome shotgun (WGS) entry which is preliminary data.</text>
</comment>
<name>A0ABR2QGP4_9ROSI</name>
<sequence length="362" mass="38900">MESALVTMIHELASRDWVVLLRHISHTTSTVADCLAFALCDHELGEIHHVQEPIVNPPLSANDRLSENLAPPSDLVIPLEGNFGLVILDENMVDGFSVTHLLVLERQGSPVPAADMQTTKRGKAGVEASSVTALWELKAAATVDASVMSLAPVLCWGVVGCVTSRDSEKDQVPANNSVITMLPLRQESATNNDIYGPWMVTANKRGYPPREAITNKKGSSESDKEVDVNIPRGNNIVSFNVISSGVEMAPQQRQRLVSTSGKQSGSRKRIGDHGHSGLKLRLGKENCFPSHSILVDWIPPGFGEHGASTSTVPVSSAPQGNTQVISTVLVYSQIRADMDNVDNGGALMETHGVCLSLCYILL</sequence>
<protein>
    <submittedName>
        <fullName evidence="1">Uncharacterized protein</fullName>
    </submittedName>
</protein>
<reference evidence="1 2" key="1">
    <citation type="journal article" date="2024" name="G3 (Bethesda)">
        <title>Genome assembly of Hibiscus sabdariffa L. provides insights into metabolisms of medicinal natural products.</title>
        <authorList>
            <person name="Kim T."/>
        </authorList>
    </citation>
    <scope>NUCLEOTIDE SEQUENCE [LARGE SCALE GENOMIC DNA]</scope>
    <source>
        <strain evidence="1">TK-2024</strain>
        <tissue evidence="1">Old leaves</tissue>
    </source>
</reference>
<evidence type="ECO:0000313" key="1">
    <source>
        <dbReference type="EMBL" id="KAK8999851.1"/>
    </source>
</evidence>
<dbReference type="EMBL" id="JBBPBN010000039">
    <property type="protein sequence ID" value="KAK8999851.1"/>
    <property type="molecule type" value="Genomic_DNA"/>
</dbReference>
<accession>A0ABR2QGP4</accession>
<organism evidence="1 2">
    <name type="scientific">Hibiscus sabdariffa</name>
    <name type="common">roselle</name>
    <dbReference type="NCBI Taxonomy" id="183260"/>
    <lineage>
        <taxon>Eukaryota</taxon>
        <taxon>Viridiplantae</taxon>
        <taxon>Streptophyta</taxon>
        <taxon>Embryophyta</taxon>
        <taxon>Tracheophyta</taxon>
        <taxon>Spermatophyta</taxon>
        <taxon>Magnoliopsida</taxon>
        <taxon>eudicotyledons</taxon>
        <taxon>Gunneridae</taxon>
        <taxon>Pentapetalae</taxon>
        <taxon>rosids</taxon>
        <taxon>malvids</taxon>
        <taxon>Malvales</taxon>
        <taxon>Malvaceae</taxon>
        <taxon>Malvoideae</taxon>
        <taxon>Hibiscus</taxon>
    </lineage>
</organism>
<evidence type="ECO:0000313" key="2">
    <source>
        <dbReference type="Proteomes" id="UP001396334"/>
    </source>
</evidence>